<organism evidence="3 4">
    <name type="scientific">Sphingobium algorifonticola</name>
    <dbReference type="NCBI Taxonomy" id="2008318"/>
    <lineage>
        <taxon>Bacteria</taxon>
        <taxon>Pseudomonadati</taxon>
        <taxon>Pseudomonadota</taxon>
        <taxon>Alphaproteobacteria</taxon>
        <taxon>Sphingomonadales</taxon>
        <taxon>Sphingomonadaceae</taxon>
        <taxon>Sphingobium</taxon>
    </lineage>
</organism>
<keyword evidence="1" id="KW-0812">Transmembrane</keyword>
<dbReference type="Pfam" id="PF07486">
    <property type="entry name" value="Hydrolase_2"/>
    <property type="match status" value="1"/>
</dbReference>
<sequence>MMSDEPSSRDEDAGIARLTGGKRRAIAIAVIVLAAGLALLMVMRLSPAFVAGDNCAPTSRCGSHASRIERLDDLPALPDGTAAGPDPQASLVPRDEARRINASVPFSKLPLVPAMPFRFRGSADDRARAVQCLAAAMLYEAGLSADGQRAVAQVVLNRVRHPAFPSTICGVVYQGRERQTGCQFTFTCDGSLVRPMPAAWWTAAKSRAQEALDGTVFGRVGLSTHYHTDWVHPYWSASLDKVSGVDTHLFFRWRGHWGTRAAFRQAYAGGEAQLGIDGTPVRDGEEPVATTDMPVTEAPAVALVVPPPLPPLPAGLPAAALRDNVLRIVHPDDAAFGLALTGKRDPETYIGVAVRLCRDLAFCHVMGWLDGAAVPRGFPVPPTARALMSFSYRRDRTRGIEEIRFDCEQFPRRIAAQCL</sequence>
<evidence type="ECO:0000256" key="1">
    <source>
        <dbReference type="SAM" id="Phobius"/>
    </source>
</evidence>
<keyword evidence="1" id="KW-0472">Membrane</keyword>
<dbReference type="AlphaFoldDB" id="A0A437J529"/>
<keyword evidence="1" id="KW-1133">Transmembrane helix</keyword>
<dbReference type="EMBL" id="RZUL01000005">
    <property type="protein sequence ID" value="RVT39910.1"/>
    <property type="molecule type" value="Genomic_DNA"/>
</dbReference>
<reference evidence="3 4" key="1">
    <citation type="submission" date="2019-01" db="EMBL/GenBank/DDBJ databases">
        <authorList>
            <person name="Chen W.-M."/>
        </authorList>
    </citation>
    <scope>NUCLEOTIDE SEQUENCE [LARGE SCALE GENOMIC DNA]</scope>
    <source>
        <strain evidence="3 4">TLA-22</strain>
    </source>
</reference>
<protein>
    <submittedName>
        <fullName evidence="3">Cell wall hydrolase</fullName>
    </submittedName>
</protein>
<gene>
    <name evidence="3" type="ORF">ENE74_14345</name>
</gene>
<evidence type="ECO:0000313" key="4">
    <source>
        <dbReference type="Proteomes" id="UP000282977"/>
    </source>
</evidence>
<evidence type="ECO:0000313" key="3">
    <source>
        <dbReference type="EMBL" id="RVT39910.1"/>
    </source>
</evidence>
<dbReference type="Proteomes" id="UP000282977">
    <property type="component" value="Unassembled WGS sequence"/>
</dbReference>
<comment type="caution">
    <text evidence="3">The sequence shown here is derived from an EMBL/GenBank/DDBJ whole genome shotgun (WGS) entry which is preliminary data.</text>
</comment>
<dbReference type="Gene3D" id="1.10.10.2520">
    <property type="entry name" value="Cell wall hydrolase SleB, domain 1"/>
    <property type="match status" value="1"/>
</dbReference>
<evidence type="ECO:0000259" key="2">
    <source>
        <dbReference type="Pfam" id="PF07486"/>
    </source>
</evidence>
<accession>A0A437J529</accession>
<dbReference type="InterPro" id="IPR011105">
    <property type="entry name" value="Cell_wall_hydrolase_SleB"/>
</dbReference>
<name>A0A437J529_9SPHN</name>
<feature type="transmembrane region" description="Helical" evidence="1">
    <location>
        <begin position="25"/>
        <end position="45"/>
    </location>
</feature>
<dbReference type="GO" id="GO:0016787">
    <property type="term" value="F:hydrolase activity"/>
    <property type="evidence" value="ECO:0007669"/>
    <property type="project" value="UniProtKB-KW"/>
</dbReference>
<keyword evidence="3" id="KW-0378">Hydrolase</keyword>
<feature type="domain" description="Cell wall hydrolase SleB" evidence="2">
    <location>
        <begin position="144"/>
        <end position="251"/>
    </location>
</feature>
<proteinExistence type="predicted"/>
<dbReference type="InterPro" id="IPR042047">
    <property type="entry name" value="SleB_dom1"/>
</dbReference>
<keyword evidence="4" id="KW-1185">Reference proteome</keyword>